<feature type="region of interest" description="Disordered" evidence="2">
    <location>
        <begin position="63"/>
        <end position="91"/>
    </location>
</feature>
<evidence type="ECO:0000256" key="2">
    <source>
        <dbReference type="SAM" id="MobiDB-lite"/>
    </source>
</evidence>
<gene>
    <name evidence="3" type="ORF">ERUC_LOCUS2950</name>
</gene>
<sequence>MGLLDHLWDDTFTGPWPVNGHGKLRKHHTFSFRQGSVNDPSNGGDSPEEIMKVTQSIMIIKSPGYQGGSAPISPAGSTTPVSPSPFSGDFS</sequence>
<comment type="similarity">
    <text evidence="1">Belongs to the DRM1/ARP family.</text>
</comment>
<evidence type="ECO:0000313" key="3">
    <source>
        <dbReference type="EMBL" id="CAH8301308.1"/>
    </source>
</evidence>
<dbReference type="AlphaFoldDB" id="A0ABC8IUF9"/>
<comment type="caution">
    <text evidence="3">The sequence shown here is derived from an EMBL/GenBank/DDBJ whole genome shotgun (WGS) entry which is preliminary data.</text>
</comment>
<name>A0ABC8IUF9_ERUVS</name>
<dbReference type="PANTHER" id="PTHR33565:SF1">
    <property type="entry name" value="DORMANCY-ASSOCIATED PROTEIN HOMOLOG 3"/>
    <property type="match status" value="1"/>
</dbReference>
<dbReference type="EMBL" id="CAKOAT010055155">
    <property type="protein sequence ID" value="CAH8301308.1"/>
    <property type="molecule type" value="Genomic_DNA"/>
</dbReference>
<dbReference type="InterPro" id="IPR008406">
    <property type="entry name" value="DRM/ARP"/>
</dbReference>
<reference evidence="3 4" key="1">
    <citation type="submission" date="2022-03" db="EMBL/GenBank/DDBJ databases">
        <authorList>
            <person name="Macdonald S."/>
            <person name="Ahmed S."/>
            <person name="Newling K."/>
        </authorList>
    </citation>
    <scope>NUCLEOTIDE SEQUENCE [LARGE SCALE GENOMIC DNA]</scope>
</reference>
<proteinExistence type="inferred from homology"/>
<evidence type="ECO:0000313" key="4">
    <source>
        <dbReference type="Proteomes" id="UP001642260"/>
    </source>
</evidence>
<evidence type="ECO:0000256" key="1">
    <source>
        <dbReference type="ARBA" id="ARBA00010502"/>
    </source>
</evidence>
<keyword evidence="4" id="KW-1185">Reference proteome</keyword>
<feature type="compositionally biased region" description="Polar residues" evidence="2">
    <location>
        <begin position="75"/>
        <end position="91"/>
    </location>
</feature>
<organism evidence="3 4">
    <name type="scientific">Eruca vesicaria subsp. sativa</name>
    <name type="common">Garden rocket</name>
    <name type="synonym">Eruca sativa</name>
    <dbReference type="NCBI Taxonomy" id="29727"/>
    <lineage>
        <taxon>Eukaryota</taxon>
        <taxon>Viridiplantae</taxon>
        <taxon>Streptophyta</taxon>
        <taxon>Embryophyta</taxon>
        <taxon>Tracheophyta</taxon>
        <taxon>Spermatophyta</taxon>
        <taxon>Magnoliopsida</taxon>
        <taxon>eudicotyledons</taxon>
        <taxon>Gunneridae</taxon>
        <taxon>Pentapetalae</taxon>
        <taxon>rosids</taxon>
        <taxon>malvids</taxon>
        <taxon>Brassicales</taxon>
        <taxon>Brassicaceae</taxon>
        <taxon>Brassiceae</taxon>
        <taxon>Eruca</taxon>
    </lineage>
</organism>
<accession>A0ABC8IUF9</accession>
<protein>
    <submittedName>
        <fullName evidence="3">Uncharacterized protein</fullName>
    </submittedName>
</protein>
<dbReference type="PANTHER" id="PTHR33565">
    <property type="entry name" value="DORMANCY-ASSOCIATED PROTEIN 1"/>
    <property type="match status" value="1"/>
</dbReference>
<dbReference type="Proteomes" id="UP001642260">
    <property type="component" value="Unassembled WGS sequence"/>
</dbReference>
<dbReference type="Pfam" id="PF05564">
    <property type="entry name" value="Auxin_repressed"/>
    <property type="match status" value="1"/>
</dbReference>